<evidence type="ECO:0000313" key="1">
    <source>
        <dbReference type="EMBL" id="GFD56117.1"/>
    </source>
</evidence>
<dbReference type="AlphaFoldDB" id="A0A699X8R7"/>
<proteinExistence type="predicted"/>
<comment type="caution">
    <text evidence="1">The sequence shown here is derived from an EMBL/GenBank/DDBJ whole genome shotgun (WGS) entry which is preliminary data.</text>
</comment>
<reference evidence="1" key="1">
    <citation type="journal article" date="2019" name="Sci. Rep.">
        <title>Draft genome of Tanacetum cinerariifolium, the natural source of mosquito coil.</title>
        <authorList>
            <person name="Yamashiro T."/>
            <person name="Shiraishi A."/>
            <person name="Satake H."/>
            <person name="Nakayama K."/>
        </authorList>
    </citation>
    <scope>NUCLEOTIDE SEQUENCE</scope>
</reference>
<dbReference type="EMBL" id="BKCJ011825544">
    <property type="protein sequence ID" value="GFD56117.1"/>
    <property type="molecule type" value="Genomic_DNA"/>
</dbReference>
<accession>A0A699X8R7</accession>
<gene>
    <name evidence="1" type="ORF">Tci_928086</name>
</gene>
<feature type="non-terminal residue" evidence="1">
    <location>
        <position position="1"/>
    </location>
</feature>
<name>A0A699X8R7_TANCI</name>
<sequence>PFGEVGNTIAPGRACSVRRLPDDARRCLAGQRSHQRHQDRPMGSGCIAFGGQRARQTFRADGRRLPARACIGCQRPRPSFAGVPSRSASASP</sequence>
<feature type="non-terminal residue" evidence="1">
    <location>
        <position position="92"/>
    </location>
</feature>
<protein>
    <submittedName>
        <fullName evidence="1">Uncharacterized protein</fullName>
    </submittedName>
</protein>
<organism evidence="1">
    <name type="scientific">Tanacetum cinerariifolium</name>
    <name type="common">Dalmatian daisy</name>
    <name type="synonym">Chrysanthemum cinerariifolium</name>
    <dbReference type="NCBI Taxonomy" id="118510"/>
    <lineage>
        <taxon>Eukaryota</taxon>
        <taxon>Viridiplantae</taxon>
        <taxon>Streptophyta</taxon>
        <taxon>Embryophyta</taxon>
        <taxon>Tracheophyta</taxon>
        <taxon>Spermatophyta</taxon>
        <taxon>Magnoliopsida</taxon>
        <taxon>eudicotyledons</taxon>
        <taxon>Gunneridae</taxon>
        <taxon>Pentapetalae</taxon>
        <taxon>asterids</taxon>
        <taxon>campanulids</taxon>
        <taxon>Asterales</taxon>
        <taxon>Asteraceae</taxon>
        <taxon>Asteroideae</taxon>
        <taxon>Anthemideae</taxon>
        <taxon>Anthemidinae</taxon>
        <taxon>Tanacetum</taxon>
    </lineage>
</organism>